<dbReference type="Pfam" id="PF17170">
    <property type="entry name" value="DUF5128"/>
    <property type="match status" value="1"/>
</dbReference>
<dbReference type="SUPFAM" id="SSF101898">
    <property type="entry name" value="NHL repeat"/>
    <property type="match status" value="1"/>
</dbReference>
<dbReference type="SMART" id="SM00184">
    <property type="entry name" value="RING"/>
    <property type="match status" value="1"/>
</dbReference>
<protein>
    <recommendedName>
        <fullName evidence="7">RING-type domain-containing protein</fullName>
    </recommendedName>
</protein>
<evidence type="ECO:0000313" key="8">
    <source>
        <dbReference type="EnsemblMetazoa" id="XP_038055303.1"/>
    </source>
</evidence>
<dbReference type="GeneID" id="119727488"/>
<feature type="repeat" description="NHL" evidence="6">
    <location>
        <begin position="298"/>
        <end position="338"/>
    </location>
</feature>
<feature type="repeat" description="NHL" evidence="6">
    <location>
        <begin position="108"/>
        <end position="151"/>
    </location>
</feature>
<dbReference type="EnsemblMetazoa" id="XM_038199375.1">
    <property type="protein sequence ID" value="XP_038055303.1"/>
    <property type="gene ID" value="LOC119727488"/>
</dbReference>
<keyword evidence="4" id="KW-0862">Zinc</keyword>
<dbReference type="PANTHER" id="PTHR24104">
    <property type="entry name" value="E3 UBIQUITIN-PROTEIN LIGASE NHLRC1-RELATED"/>
    <property type="match status" value="1"/>
</dbReference>
<organism evidence="8 9">
    <name type="scientific">Patiria miniata</name>
    <name type="common">Bat star</name>
    <name type="synonym">Asterina miniata</name>
    <dbReference type="NCBI Taxonomy" id="46514"/>
    <lineage>
        <taxon>Eukaryota</taxon>
        <taxon>Metazoa</taxon>
        <taxon>Echinodermata</taxon>
        <taxon>Eleutherozoa</taxon>
        <taxon>Asterozoa</taxon>
        <taxon>Asteroidea</taxon>
        <taxon>Valvatacea</taxon>
        <taxon>Valvatida</taxon>
        <taxon>Asterinidae</taxon>
        <taxon>Patiria</taxon>
    </lineage>
</organism>
<proteinExistence type="predicted"/>
<dbReference type="Gene3D" id="3.30.40.10">
    <property type="entry name" value="Zinc/RING finger domain, C3HC4 (zinc finger)"/>
    <property type="match status" value="1"/>
</dbReference>
<evidence type="ECO:0000256" key="1">
    <source>
        <dbReference type="ARBA" id="ARBA00022723"/>
    </source>
</evidence>
<accession>A0A913ZUA7</accession>
<feature type="repeat" description="NHL" evidence="6">
    <location>
        <begin position="251"/>
        <end position="291"/>
    </location>
</feature>
<dbReference type="PANTHER" id="PTHR24104:SF47">
    <property type="entry name" value="E3 UBIQUITIN-PROTEIN LIGASE NHLRC1"/>
    <property type="match status" value="1"/>
</dbReference>
<dbReference type="InterPro" id="IPR017907">
    <property type="entry name" value="Znf_RING_CS"/>
</dbReference>
<dbReference type="PROSITE" id="PS00518">
    <property type="entry name" value="ZF_RING_1"/>
    <property type="match status" value="1"/>
</dbReference>
<keyword evidence="3 5" id="KW-0863">Zinc-finger</keyword>
<keyword evidence="1" id="KW-0479">Metal-binding</keyword>
<dbReference type="InterPro" id="IPR001258">
    <property type="entry name" value="NHL_repeat"/>
</dbReference>
<dbReference type="AlphaFoldDB" id="A0A913ZUA7"/>
<reference evidence="8" key="1">
    <citation type="submission" date="2022-11" db="UniProtKB">
        <authorList>
            <consortium name="EnsemblMetazoa"/>
        </authorList>
    </citation>
    <scope>IDENTIFICATION</scope>
</reference>
<dbReference type="InterPro" id="IPR018957">
    <property type="entry name" value="Znf_C3HC4_RING-type"/>
</dbReference>
<evidence type="ECO:0000313" key="9">
    <source>
        <dbReference type="Proteomes" id="UP000887568"/>
    </source>
</evidence>
<dbReference type="CDD" id="cd05819">
    <property type="entry name" value="NHL"/>
    <property type="match status" value="1"/>
</dbReference>
<evidence type="ECO:0000256" key="3">
    <source>
        <dbReference type="ARBA" id="ARBA00022771"/>
    </source>
</evidence>
<sequence>MTSYSAVQLSTELRDVFLTCPLCLGRFLKPKQLPCQHTFCTRCLFKWFNARPIRAKNLQCPICRDSVPVPQAGIQTLPDSMLVVSLMEFLDRKFETNESISSVLVGLVHQFGVKGNAEGQLYKPLGVAVSGDTEQVFVADCKNRIQVFDMDGKFLRKLVVKNLSKKFTPTFVGITRHLSMDGSERLVISDINNKQVLVCDLQGRLLRQVGKHDLGMPGGAAVTSDGQIHVVDVYARVVRSYDRYGTPLRLLGRYGSTENAFRHPKHIAVTKNDDLVVTDSSNNTVHVFEMSGRLERAFGVRGKMDGEFRSPSGLAVDCEGNILVADVGNHCLLMFDINGRFLRRIDDPIDDLRHPESVAMAGDCKVAVADATNHCIKFFSF</sequence>
<dbReference type="Pfam" id="PF00097">
    <property type="entry name" value="zf-C3HC4"/>
    <property type="match status" value="1"/>
</dbReference>
<dbReference type="GO" id="GO:0061630">
    <property type="term" value="F:ubiquitin protein ligase activity"/>
    <property type="evidence" value="ECO:0007669"/>
    <property type="project" value="TreeGrafter"/>
</dbReference>
<dbReference type="GO" id="GO:0043161">
    <property type="term" value="P:proteasome-mediated ubiquitin-dependent protein catabolic process"/>
    <property type="evidence" value="ECO:0007669"/>
    <property type="project" value="TreeGrafter"/>
</dbReference>
<dbReference type="RefSeq" id="XP_038055303.1">
    <property type="nucleotide sequence ID" value="XM_038199375.1"/>
</dbReference>
<dbReference type="OMA" id="QLPCQHT"/>
<evidence type="ECO:0000256" key="2">
    <source>
        <dbReference type="ARBA" id="ARBA00022737"/>
    </source>
</evidence>
<dbReference type="GO" id="GO:0008270">
    <property type="term" value="F:zinc ion binding"/>
    <property type="evidence" value="ECO:0007669"/>
    <property type="project" value="UniProtKB-KW"/>
</dbReference>
<dbReference type="Proteomes" id="UP000887568">
    <property type="component" value="Unplaced"/>
</dbReference>
<dbReference type="InterPro" id="IPR001841">
    <property type="entry name" value="Znf_RING"/>
</dbReference>
<name>A0A913ZUA7_PATMI</name>
<dbReference type="PROSITE" id="PS50089">
    <property type="entry name" value="ZF_RING_2"/>
    <property type="match status" value="1"/>
</dbReference>
<feature type="domain" description="RING-type" evidence="7">
    <location>
        <begin position="20"/>
        <end position="64"/>
    </location>
</feature>
<keyword evidence="2" id="KW-0677">Repeat</keyword>
<dbReference type="GO" id="GO:0000209">
    <property type="term" value="P:protein polyubiquitination"/>
    <property type="evidence" value="ECO:0007669"/>
    <property type="project" value="TreeGrafter"/>
</dbReference>
<keyword evidence="9" id="KW-1185">Reference proteome</keyword>
<dbReference type="InterPro" id="IPR050952">
    <property type="entry name" value="TRIM-NHL_E3_ligases"/>
</dbReference>
<evidence type="ECO:0000256" key="5">
    <source>
        <dbReference type="PROSITE-ProRule" id="PRU00175"/>
    </source>
</evidence>
<evidence type="ECO:0000256" key="4">
    <source>
        <dbReference type="ARBA" id="ARBA00022833"/>
    </source>
</evidence>
<evidence type="ECO:0000259" key="7">
    <source>
        <dbReference type="PROSITE" id="PS50089"/>
    </source>
</evidence>
<dbReference type="PROSITE" id="PS51125">
    <property type="entry name" value="NHL"/>
    <property type="match status" value="3"/>
</dbReference>
<dbReference type="OrthoDB" id="9987040at2759"/>
<dbReference type="SUPFAM" id="SSF57850">
    <property type="entry name" value="RING/U-box"/>
    <property type="match status" value="1"/>
</dbReference>
<dbReference type="InterPro" id="IPR013083">
    <property type="entry name" value="Znf_RING/FYVE/PHD"/>
</dbReference>
<dbReference type="Gene3D" id="2.120.10.30">
    <property type="entry name" value="TolB, C-terminal domain"/>
    <property type="match status" value="2"/>
</dbReference>
<evidence type="ECO:0000256" key="6">
    <source>
        <dbReference type="PROSITE-ProRule" id="PRU00504"/>
    </source>
</evidence>
<dbReference type="InterPro" id="IPR011042">
    <property type="entry name" value="6-blade_b-propeller_TolB-like"/>
</dbReference>